<dbReference type="GeneID" id="120276240"/>
<evidence type="ECO:0000313" key="2">
    <source>
        <dbReference type="RefSeq" id="XP_039138897.1"/>
    </source>
</evidence>
<dbReference type="Proteomes" id="UP001515500">
    <property type="component" value="Chromosome 14"/>
</dbReference>
<name>A0AB40CJV0_DIOCR</name>
<sequence length="229" mass="25179">MSKISLLVTITFLVGSLFAITSLGLRVHFYLFTVTSTRTGCFSCSANDAFSGDLINFEAAIQSTWDIHTPIKHIFTNNSFIPHALSDMNPSISWRFSGNISNIRFISNMLGNPALHITPSHWMNPRLCLSNINPNCHVLNLFLSGRSDLFSSVLLSASALYSSAFNISAFREDSGMNKVINLSKQNGCFFLSNSDLGAQVPDVHKTMSKLSGFDQMTDNGLNMGGVYFI</sequence>
<accession>A0AB40CJV0</accession>
<dbReference type="AlphaFoldDB" id="A0AB40CJV0"/>
<keyword evidence="1" id="KW-1185">Reference proteome</keyword>
<gene>
    <name evidence="2" type="primary">LOC120276240</name>
</gene>
<organism evidence="1 2">
    <name type="scientific">Dioscorea cayennensis subsp. rotundata</name>
    <name type="common">White Guinea yam</name>
    <name type="synonym">Dioscorea rotundata</name>
    <dbReference type="NCBI Taxonomy" id="55577"/>
    <lineage>
        <taxon>Eukaryota</taxon>
        <taxon>Viridiplantae</taxon>
        <taxon>Streptophyta</taxon>
        <taxon>Embryophyta</taxon>
        <taxon>Tracheophyta</taxon>
        <taxon>Spermatophyta</taxon>
        <taxon>Magnoliopsida</taxon>
        <taxon>Liliopsida</taxon>
        <taxon>Dioscoreales</taxon>
        <taxon>Dioscoreaceae</taxon>
        <taxon>Dioscorea</taxon>
    </lineage>
</organism>
<evidence type="ECO:0000313" key="1">
    <source>
        <dbReference type="Proteomes" id="UP001515500"/>
    </source>
</evidence>
<reference evidence="2" key="1">
    <citation type="submission" date="2025-08" db="UniProtKB">
        <authorList>
            <consortium name="RefSeq"/>
        </authorList>
    </citation>
    <scope>IDENTIFICATION</scope>
</reference>
<proteinExistence type="predicted"/>
<protein>
    <submittedName>
        <fullName evidence="2">Uncharacterized protein LOC120276240</fullName>
    </submittedName>
</protein>
<dbReference type="RefSeq" id="XP_039138897.1">
    <property type="nucleotide sequence ID" value="XM_039282963.1"/>
</dbReference>